<proteinExistence type="predicted"/>
<comment type="caution">
    <text evidence="2">The sequence shown here is derived from an EMBL/GenBank/DDBJ whole genome shotgun (WGS) entry which is preliminary data.</text>
</comment>
<evidence type="ECO:0000256" key="1">
    <source>
        <dbReference type="SAM" id="Phobius"/>
    </source>
</evidence>
<reference evidence="2" key="1">
    <citation type="journal article" date="2023" name="Science">
        <title>Genome structures resolve the early diversification of teleost fishes.</title>
        <authorList>
            <person name="Parey E."/>
            <person name="Louis A."/>
            <person name="Montfort J."/>
            <person name="Bouchez O."/>
            <person name="Roques C."/>
            <person name="Iampietro C."/>
            <person name="Lluch J."/>
            <person name="Castinel A."/>
            <person name="Donnadieu C."/>
            <person name="Desvignes T."/>
            <person name="Floi Bucao C."/>
            <person name="Jouanno E."/>
            <person name="Wen M."/>
            <person name="Mejri S."/>
            <person name="Dirks R."/>
            <person name="Jansen H."/>
            <person name="Henkel C."/>
            <person name="Chen W.J."/>
            <person name="Zahm M."/>
            <person name="Cabau C."/>
            <person name="Klopp C."/>
            <person name="Thompson A.W."/>
            <person name="Robinson-Rechavi M."/>
            <person name="Braasch I."/>
            <person name="Lecointre G."/>
            <person name="Bobe J."/>
            <person name="Postlethwait J.H."/>
            <person name="Berthelot C."/>
            <person name="Roest Crollius H."/>
            <person name="Guiguen Y."/>
        </authorList>
    </citation>
    <scope>NUCLEOTIDE SEQUENCE</scope>
    <source>
        <strain evidence="2">Concon-B</strain>
    </source>
</reference>
<dbReference type="AlphaFoldDB" id="A0A9Q1I8H6"/>
<gene>
    <name evidence="2" type="ORF">COCON_G00004950</name>
</gene>
<keyword evidence="1" id="KW-0812">Transmembrane</keyword>
<evidence type="ECO:0000313" key="3">
    <source>
        <dbReference type="Proteomes" id="UP001152803"/>
    </source>
</evidence>
<protein>
    <submittedName>
        <fullName evidence="2">Uncharacterized protein</fullName>
    </submittedName>
</protein>
<evidence type="ECO:0000313" key="2">
    <source>
        <dbReference type="EMBL" id="KAJ8287836.1"/>
    </source>
</evidence>
<name>A0A9Q1I8H6_CONCO</name>
<sequence length="74" mass="8069">MPQIPELNPNPAIADYGGLSSGVIGQGVSYLLCLTTGLLAVQDMQLRRWTVGVRSSRGLRKRLRHGENGYQNTS</sequence>
<keyword evidence="3" id="KW-1185">Reference proteome</keyword>
<keyword evidence="1" id="KW-1133">Transmembrane helix</keyword>
<organism evidence="2 3">
    <name type="scientific">Conger conger</name>
    <name type="common">Conger eel</name>
    <name type="synonym">Muraena conger</name>
    <dbReference type="NCBI Taxonomy" id="82655"/>
    <lineage>
        <taxon>Eukaryota</taxon>
        <taxon>Metazoa</taxon>
        <taxon>Chordata</taxon>
        <taxon>Craniata</taxon>
        <taxon>Vertebrata</taxon>
        <taxon>Euteleostomi</taxon>
        <taxon>Actinopterygii</taxon>
        <taxon>Neopterygii</taxon>
        <taxon>Teleostei</taxon>
        <taxon>Anguilliformes</taxon>
        <taxon>Congridae</taxon>
        <taxon>Conger</taxon>
    </lineage>
</organism>
<keyword evidence="1" id="KW-0472">Membrane</keyword>
<feature type="transmembrane region" description="Helical" evidence="1">
    <location>
        <begin position="20"/>
        <end position="41"/>
    </location>
</feature>
<dbReference type="Proteomes" id="UP001152803">
    <property type="component" value="Unassembled WGS sequence"/>
</dbReference>
<accession>A0A9Q1I8H6</accession>
<dbReference type="EMBL" id="JAFJMO010000001">
    <property type="protein sequence ID" value="KAJ8287836.1"/>
    <property type="molecule type" value="Genomic_DNA"/>
</dbReference>